<dbReference type="Proteomes" id="UP000028863">
    <property type="component" value="Unassembled WGS sequence"/>
</dbReference>
<reference evidence="2" key="1">
    <citation type="submission" date="2014-03" db="EMBL/GenBank/DDBJ databases">
        <title>Draft genome sequencing of Oceanobacillus picturae strain S1 isolated from human gut.</title>
        <authorList>
            <person name="Croce O."/>
            <person name="Lagier J.C."/>
            <person name="Raoult D."/>
        </authorList>
    </citation>
    <scope>NUCLEOTIDE SEQUENCE [LARGE SCALE GENOMIC DNA]</scope>
    <source>
        <strain evidence="2">S1</strain>
    </source>
</reference>
<sequence>MVKKTYIYIVIIFFTLLIISISNLDLKPKSFQTTIDILLTLGNAAIGGLVAYYAAYIQVQNSKNMEDLKQLKTFKNICILVKNDLRNINKRMEVFTKKDVITYGEIKDYIVSDSLEKFKYEFIYMIKDEEDVSLLSKILNRLLLLKMEEKDKKIDKDRINKLIIDIEEFERKVGLYLEDTNRKINSKFKRH</sequence>
<keyword evidence="1" id="KW-0812">Transmembrane</keyword>
<feature type="transmembrane region" description="Helical" evidence="1">
    <location>
        <begin position="6"/>
        <end position="26"/>
    </location>
</feature>
<keyword evidence="1" id="KW-1133">Transmembrane helix</keyword>
<evidence type="ECO:0000313" key="3">
    <source>
        <dbReference type="Proteomes" id="UP000028863"/>
    </source>
</evidence>
<organism evidence="2 3">
    <name type="scientific">Oceanobacillus picturae</name>
    <dbReference type="NCBI Taxonomy" id="171693"/>
    <lineage>
        <taxon>Bacteria</taxon>
        <taxon>Bacillati</taxon>
        <taxon>Bacillota</taxon>
        <taxon>Bacilli</taxon>
        <taxon>Bacillales</taxon>
        <taxon>Bacillaceae</taxon>
        <taxon>Oceanobacillus</taxon>
    </lineage>
</organism>
<dbReference type="AlphaFoldDB" id="W9B9D5"/>
<dbReference type="EMBL" id="CCAX010000001">
    <property type="protein sequence ID" value="CDO03110.1"/>
    <property type="molecule type" value="Genomic_DNA"/>
</dbReference>
<evidence type="ECO:0000256" key="1">
    <source>
        <dbReference type="SAM" id="Phobius"/>
    </source>
</evidence>
<feature type="transmembrane region" description="Helical" evidence="1">
    <location>
        <begin position="38"/>
        <end position="56"/>
    </location>
</feature>
<proteinExistence type="predicted"/>
<keyword evidence="3" id="KW-1185">Reference proteome</keyword>
<evidence type="ECO:0000313" key="2">
    <source>
        <dbReference type="EMBL" id="CDO03110.1"/>
    </source>
</evidence>
<gene>
    <name evidence="2" type="ORF">BN988_01610</name>
</gene>
<comment type="caution">
    <text evidence="2">The sequence shown here is derived from an EMBL/GenBank/DDBJ whole genome shotgun (WGS) entry which is preliminary data.</text>
</comment>
<protein>
    <submittedName>
        <fullName evidence="2">Uncharacterized protein</fullName>
    </submittedName>
</protein>
<keyword evidence="1" id="KW-0472">Membrane</keyword>
<name>W9B9D5_9BACI</name>
<reference evidence="2" key="2">
    <citation type="submission" date="2014-03" db="EMBL/GenBank/DDBJ databases">
        <authorList>
            <person name="Urmite Genomes"/>
        </authorList>
    </citation>
    <scope>NUCLEOTIDE SEQUENCE</scope>
    <source>
        <strain evidence="2">S1</strain>
    </source>
</reference>
<accession>W9B9D5</accession>
<dbReference type="STRING" id="171693.BN988_01610"/>